<evidence type="ECO:0000259" key="1">
    <source>
        <dbReference type="Pfam" id="PF13847"/>
    </source>
</evidence>
<dbReference type="Pfam" id="PF13847">
    <property type="entry name" value="Methyltransf_31"/>
    <property type="match status" value="1"/>
</dbReference>
<evidence type="ECO:0000313" key="2">
    <source>
        <dbReference type="EMBL" id="VYU08680.1"/>
    </source>
</evidence>
<dbReference type="InterPro" id="IPR029063">
    <property type="entry name" value="SAM-dependent_MTases_sf"/>
</dbReference>
<gene>
    <name evidence="2" type="primary">cfa</name>
    <name evidence="2" type="ORF">IBLFYP30_01703</name>
</gene>
<sequence length="195" mass="22455">MNQVNFFNSIAKDWDNIIKVDETKINYLLSKLDIKEDDYILDVGTGTGVLIPFLAKLSPKGSVKAVDISCNMLDIARKKFNDINNIEFTLLNVETDNLDEKFNKIVLYSMFPHLEDKTNTIKKLVQKNLLDCGKLIIAHSDSREYLNNMHKNTDKRVSESRLIDVNEQKKIFEDAGLKVEKAFEDDSIYYIVLTK</sequence>
<name>A0A6N3BVL8_9FIRM</name>
<dbReference type="AlphaFoldDB" id="A0A6N3BVL8"/>
<keyword evidence="2" id="KW-0489">Methyltransferase</keyword>
<organism evidence="2">
    <name type="scientific">Intestinibacter bartlettii</name>
    <dbReference type="NCBI Taxonomy" id="261299"/>
    <lineage>
        <taxon>Bacteria</taxon>
        <taxon>Bacillati</taxon>
        <taxon>Bacillota</taxon>
        <taxon>Clostridia</taxon>
        <taxon>Peptostreptococcales</taxon>
        <taxon>Peptostreptococcaceae</taxon>
        <taxon>Intestinibacter</taxon>
    </lineage>
</organism>
<reference evidence="2" key="1">
    <citation type="submission" date="2019-11" db="EMBL/GenBank/DDBJ databases">
        <authorList>
            <person name="Feng L."/>
        </authorList>
    </citation>
    <scope>NUCLEOTIDE SEQUENCE</scope>
    <source>
        <strain evidence="2">IbartlettiiLFYP30</strain>
    </source>
</reference>
<feature type="domain" description="Methyltransferase" evidence="1">
    <location>
        <begin position="35"/>
        <end position="176"/>
    </location>
</feature>
<proteinExistence type="predicted"/>
<protein>
    <submittedName>
        <fullName evidence="2">Cyclopropane-fatty-acyl-phospholipid synthase</fullName>
        <ecNumber evidence="2">2.1.1.79</ecNumber>
    </submittedName>
</protein>
<keyword evidence="2" id="KW-0808">Transferase</keyword>
<dbReference type="Gene3D" id="3.40.50.150">
    <property type="entry name" value="Vaccinia Virus protein VP39"/>
    <property type="match status" value="1"/>
</dbReference>
<dbReference type="GO" id="GO:0008825">
    <property type="term" value="F:cyclopropane-fatty-acyl-phospholipid synthase activity"/>
    <property type="evidence" value="ECO:0007669"/>
    <property type="project" value="UniProtKB-EC"/>
</dbReference>
<dbReference type="SUPFAM" id="SSF53335">
    <property type="entry name" value="S-adenosyl-L-methionine-dependent methyltransferases"/>
    <property type="match status" value="1"/>
</dbReference>
<dbReference type="GO" id="GO:0032259">
    <property type="term" value="P:methylation"/>
    <property type="evidence" value="ECO:0007669"/>
    <property type="project" value="UniProtKB-KW"/>
</dbReference>
<dbReference type="EMBL" id="CACRUE010000026">
    <property type="protein sequence ID" value="VYU08680.1"/>
    <property type="molecule type" value="Genomic_DNA"/>
</dbReference>
<accession>A0A6N3BVL8</accession>
<dbReference type="EC" id="2.1.1.79" evidence="2"/>
<dbReference type="InterPro" id="IPR025714">
    <property type="entry name" value="Methyltranfer_dom"/>
</dbReference>
<dbReference type="CDD" id="cd02440">
    <property type="entry name" value="AdoMet_MTases"/>
    <property type="match status" value="1"/>
</dbReference>
<dbReference type="RefSeq" id="WP_156530854.1">
    <property type="nucleotide sequence ID" value="NZ_CACRUE010000026.1"/>
</dbReference>
<dbReference type="PANTHER" id="PTHR43861">
    <property type="entry name" value="TRANS-ACONITATE 2-METHYLTRANSFERASE-RELATED"/>
    <property type="match status" value="1"/>
</dbReference>